<name>A0A0B7NF02_9FUNG</name>
<dbReference type="STRING" id="35722.A0A0B7NF02"/>
<dbReference type="InterPro" id="IPR009057">
    <property type="entry name" value="Homeodomain-like_sf"/>
</dbReference>
<dbReference type="SMART" id="SM00717">
    <property type="entry name" value="SANT"/>
    <property type="match status" value="4"/>
</dbReference>
<dbReference type="GO" id="GO:0005794">
    <property type="term" value="C:Golgi apparatus"/>
    <property type="evidence" value="ECO:0007669"/>
    <property type="project" value="TreeGrafter"/>
</dbReference>
<accession>A0A0B7NF02</accession>
<reference evidence="5 6" key="1">
    <citation type="submission" date="2014-09" db="EMBL/GenBank/DDBJ databases">
        <authorList>
            <person name="Ellenberger Sabrina"/>
        </authorList>
    </citation>
    <scope>NUCLEOTIDE SEQUENCE [LARGE SCALE GENOMIC DNA]</scope>
    <source>
        <strain evidence="5 6">CBS 412.66</strain>
    </source>
</reference>
<dbReference type="InterPro" id="IPR029044">
    <property type="entry name" value="Nucleotide-diphossugar_trans"/>
</dbReference>
<feature type="domain" description="HTH myb-type" evidence="4">
    <location>
        <begin position="222"/>
        <end position="274"/>
    </location>
</feature>
<feature type="domain" description="Myb-like" evidence="3">
    <location>
        <begin position="168"/>
        <end position="218"/>
    </location>
</feature>
<proteinExistence type="inferred from homology"/>
<feature type="domain" description="HTH myb-type" evidence="4">
    <location>
        <begin position="168"/>
        <end position="214"/>
    </location>
</feature>
<protein>
    <submittedName>
        <fullName evidence="5">Uncharacterized protein</fullName>
    </submittedName>
</protein>
<dbReference type="Gene3D" id="1.10.10.60">
    <property type="entry name" value="Homeodomain-like"/>
    <property type="match status" value="3"/>
</dbReference>
<dbReference type="GO" id="GO:0000032">
    <property type="term" value="P:cell wall mannoprotein biosynthetic process"/>
    <property type="evidence" value="ECO:0007669"/>
    <property type="project" value="TreeGrafter"/>
</dbReference>
<dbReference type="PROSITE" id="PS50090">
    <property type="entry name" value="MYB_LIKE"/>
    <property type="match status" value="4"/>
</dbReference>
<organism evidence="5 6">
    <name type="scientific">Parasitella parasitica</name>
    <dbReference type="NCBI Taxonomy" id="35722"/>
    <lineage>
        <taxon>Eukaryota</taxon>
        <taxon>Fungi</taxon>
        <taxon>Fungi incertae sedis</taxon>
        <taxon>Mucoromycota</taxon>
        <taxon>Mucoromycotina</taxon>
        <taxon>Mucoromycetes</taxon>
        <taxon>Mucorales</taxon>
        <taxon>Mucorineae</taxon>
        <taxon>Mucoraceae</taxon>
        <taxon>Parasitella</taxon>
    </lineage>
</organism>
<dbReference type="Gene3D" id="3.90.550.10">
    <property type="entry name" value="Spore Coat Polysaccharide Biosynthesis Protein SpsA, Chain A"/>
    <property type="match status" value="1"/>
</dbReference>
<dbReference type="PANTHER" id="PTHR31121:SF6">
    <property type="entry name" value="ALPHA-1,2 MANNOSYLTRANSFERASE KTR1"/>
    <property type="match status" value="1"/>
</dbReference>
<dbReference type="SUPFAM" id="SSF46689">
    <property type="entry name" value="Homeodomain-like"/>
    <property type="match status" value="3"/>
</dbReference>
<evidence type="ECO:0000259" key="4">
    <source>
        <dbReference type="PROSITE" id="PS51294"/>
    </source>
</evidence>
<dbReference type="CDD" id="cd00167">
    <property type="entry name" value="SANT"/>
    <property type="match status" value="4"/>
</dbReference>
<evidence type="ECO:0000256" key="2">
    <source>
        <dbReference type="ARBA" id="ARBA00022679"/>
    </source>
</evidence>
<dbReference type="GO" id="GO:0000026">
    <property type="term" value="F:alpha-1,2-mannosyltransferase activity"/>
    <property type="evidence" value="ECO:0007669"/>
    <property type="project" value="TreeGrafter"/>
</dbReference>
<dbReference type="EMBL" id="LN733608">
    <property type="protein sequence ID" value="CEP17096.1"/>
    <property type="molecule type" value="Genomic_DNA"/>
</dbReference>
<evidence type="ECO:0000256" key="1">
    <source>
        <dbReference type="ARBA" id="ARBA00007677"/>
    </source>
</evidence>
<keyword evidence="6" id="KW-1185">Reference proteome</keyword>
<dbReference type="InterPro" id="IPR002685">
    <property type="entry name" value="Glyco_trans_15"/>
</dbReference>
<feature type="domain" description="Myb-like" evidence="3">
    <location>
        <begin position="69"/>
        <end position="114"/>
    </location>
</feature>
<sequence>MTGLIFKRITQCYLVFNSNFSYHLKRPFSLIRRLESTNSNWRSLIDTPKQHPQFTSTATSTPSKVYSIRRSWSHQDTERLLLLVKKYGNKWKVFTHYFPGRTAFGIRSHYFSVTHDTTRWTLEEKKILQQHLGEKTNPDKIDWEAIRASLPKRRTIARIKQFWQNSIQPTLNRGSWTVEETEQLKNLVSEHGTDWKLISEKMSTRSEEQCRNKWAYEVATMKKGEFSKDEDEALKKAVEKYGINEFQKIKQEMDSKRSISQLRTRYNNFLDPDVDRSPWTKEEKELTIELFRELRNIRAVKAKMNSLLYFGSLYVVSRPSTSCLSTLVNEKADLTNRESARHGGVQVPLPIEDLVENDQQGIDELDDEYTTVENKPFREQSPFNEKKEKAVIVILVRNSELTAMRKTLRQFEDRFNRKYNYPYVFLNDEPFSDEFKYAISVMTNAEIKFGLVPSSMWSVPDHVNETVMNSQLADYAARNIMYGGSLSYRHMCRFNSGFFYRHPLLAEYDYYWRVEPGVSFFCDIDYDPFKFMKDNNKEYGFTITLKEIPETIPSLWEHTLKFAHQQELNTTLLGFFGSPSGGYNLCHYWSNFEIASLNLWRDERYQKYFDYLDSTGNFFYERWGDAIVHSLAAGLFLNKSQVHFFNDIGYKHDDFSHCVDDGIFGKCMCPENVPNFDYSWGSCLSEWKSYAEEGHQWDFKKNGDQYLENGQVFQNSEGAAIDIELN</sequence>
<dbReference type="OrthoDB" id="439943at2759"/>
<evidence type="ECO:0000259" key="3">
    <source>
        <dbReference type="PROSITE" id="PS50090"/>
    </source>
</evidence>
<feature type="domain" description="Myb-like" evidence="3">
    <location>
        <begin position="221"/>
        <end position="270"/>
    </location>
</feature>
<dbReference type="PANTHER" id="PTHR31121">
    <property type="entry name" value="ALPHA-1,2 MANNOSYLTRANSFERASE KTR1"/>
    <property type="match status" value="1"/>
</dbReference>
<dbReference type="GO" id="GO:0016020">
    <property type="term" value="C:membrane"/>
    <property type="evidence" value="ECO:0007669"/>
    <property type="project" value="InterPro"/>
</dbReference>
<dbReference type="InterPro" id="IPR017930">
    <property type="entry name" value="Myb_dom"/>
</dbReference>
<evidence type="ECO:0000313" key="6">
    <source>
        <dbReference type="Proteomes" id="UP000054107"/>
    </source>
</evidence>
<evidence type="ECO:0000313" key="5">
    <source>
        <dbReference type="EMBL" id="CEP17096.1"/>
    </source>
</evidence>
<feature type="domain" description="Myb-like" evidence="3">
    <location>
        <begin position="119"/>
        <end position="167"/>
    </location>
</feature>
<dbReference type="InterPro" id="IPR001005">
    <property type="entry name" value="SANT/Myb"/>
</dbReference>
<dbReference type="AlphaFoldDB" id="A0A0B7NF02"/>
<dbReference type="Pfam" id="PF00249">
    <property type="entry name" value="Myb_DNA-binding"/>
    <property type="match status" value="2"/>
</dbReference>
<dbReference type="PROSITE" id="PS51294">
    <property type="entry name" value="HTH_MYB"/>
    <property type="match status" value="2"/>
</dbReference>
<dbReference type="FunFam" id="3.90.550.10:FF:000051">
    <property type="entry name" value="Alpha-1,2-mannosyltransferase (Ktr4)"/>
    <property type="match status" value="1"/>
</dbReference>
<dbReference type="GO" id="GO:0006487">
    <property type="term" value="P:protein N-linked glycosylation"/>
    <property type="evidence" value="ECO:0007669"/>
    <property type="project" value="TreeGrafter"/>
</dbReference>
<keyword evidence="2" id="KW-0808">Transferase</keyword>
<gene>
    <name evidence="5" type="primary">PARPA_11388.1 scaffold 44101</name>
</gene>
<dbReference type="Pfam" id="PF01793">
    <property type="entry name" value="Glyco_transf_15"/>
    <property type="match status" value="1"/>
</dbReference>
<dbReference type="Pfam" id="PF13921">
    <property type="entry name" value="Myb_DNA-bind_6"/>
    <property type="match status" value="1"/>
</dbReference>
<comment type="similarity">
    <text evidence="1">Belongs to the glycosyltransferase 15 family.</text>
</comment>
<dbReference type="Proteomes" id="UP000054107">
    <property type="component" value="Unassembled WGS sequence"/>
</dbReference>
<dbReference type="SUPFAM" id="SSF53448">
    <property type="entry name" value="Nucleotide-diphospho-sugar transferases"/>
    <property type="match status" value="1"/>
</dbReference>